<protein>
    <submittedName>
        <fullName evidence="1">Uncharacterized protein</fullName>
    </submittedName>
</protein>
<accession>A0AAD4GMM1</accession>
<dbReference type="Proteomes" id="UP001194468">
    <property type="component" value="Unassembled WGS sequence"/>
</dbReference>
<gene>
    <name evidence="1" type="ORF">L210DRAFT_2432024</name>
</gene>
<reference evidence="1" key="1">
    <citation type="submission" date="2019-10" db="EMBL/GenBank/DDBJ databases">
        <authorList>
            <consortium name="DOE Joint Genome Institute"/>
            <person name="Kuo A."/>
            <person name="Miyauchi S."/>
            <person name="Kiss E."/>
            <person name="Drula E."/>
            <person name="Kohler A."/>
            <person name="Sanchez-Garcia M."/>
            <person name="Andreopoulos B."/>
            <person name="Barry K.W."/>
            <person name="Bonito G."/>
            <person name="Buee M."/>
            <person name="Carver A."/>
            <person name="Chen C."/>
            <person name="Cichocki N."/>
            <person name="Clum A."/>
            <person name="Culley D."/>
            <person name="Crous P.W."/>
            <person name="Fauchery L."/>
            <person name="Girlanda M."/>
            <person name="Hayes R."/>
            <person name="Keri Z."/>
            <person name="LaButti K."/>
            <person name="Lipzen A."/>
            <person name="Lombard V."/>
            <person name="Magnuson J."/>
            <person name="Maillard F."/>
            <person name="Morin E."/>
            <person name="Murat C."/>
            <person name="Nolan M."/>
            <person name="Ohm R."/>
            <person name="Pangilinan J."/>
            <person name="Pereira M."/>
            <person name="Perotto S."/>
            <person name="Peter M."/>
            <person name="Riley R."/>
            <person name="Sitrit Y."/>
            <person name="Stielow B."/>
            <person name="Szollosi G."/>
            <person name="Zifcakova L."/>
            <person name="Stursova M."/>
            <person name="Spatafora J.W."/>
            <person name="Tedersoo L."/>
            <person name="Vaario L.-M."/>
            <person name="Yamada A."/>
            <person name="Yan M."/>
            <person name="Wang P."/>
            <person name="Xu J."/>
            <person name="Bruns T."/>
            <person name="Baldrian P."/>
            <person name="Vilgalys R."/>
            <person name="Henrissat B."/>
            <person name="Grigoriev I.V."/>
            <person name="Hibbett D."/>
            <person name="Nagy L.G."/>
            <person name="Martin F.M."/>
        </authorList>
    </citation>
    <scope>NUCLEOTIDE SEQUENCE</scope>
    <source>
        <strain evidence="1">BED1</strain>
    </source>
</reference>
<sequence>MPPCSYSTSCHGTLTAPTADSLVKRARVIQQCHRKGPPGALLCLIQVRFRTPSQTIVWANPNSEQAGCQLSSTFATIRWNSAVSTMAGSFGSRPEVNSLQKVRTKYYFVVGKSYDRLSSEKPFSISDMRMPENPYLPLKVVTF</sequence>
<name>A0AAD4GMM1_BOLED</name>
<keyword evidence="2" id="KW-1185">Reference proteome</keyword>
<evidence type="ECO:0000313" key="1">
    <source>
        <dbReference type="EMBL" id="KAF8451163.1"/>
    </source>
</evidence>
<evidence type="ECO:0000313" key="2">
    <source>
        <dbReference type="Proteomes" id="UP001194468"/>
    </source>
</evidence>
<reference evidence="1" key="2">
    <citation type="journal article" date="2020" name="Nat. Commun.">
        <title>Large-scale genome sequencing of mycorrhizal fungi provides insights into the early evolution of symbiotic traits.</title>
        <authorList>
            <person name="Miyauchi S."/>
            <person name="Kiss E."/>
            <person name="Kuo A."/>
            <person name="Drula E."/>
            <person name="Kohler A."/>
            <person name="Sanchez-Garcia M."/>
            <person name="Morin E."/>
            <person name="Andreopoulos B."/>
            <person name="Barry K.W."/>
            <person name="Bonito G."/>
            <person name="Buee M."/>
            <person name="Carver A."/>
            <person name="Chen C."/>
            <person name="Cichocki N."/>
            <person name="Clum A."/>
            <person name="Culley D."/>
            <person name="Crous P.W."/>
            <person name="Fauchery L."/>
            <person name="Girlanda M."/>
            <person name="Hayes R.D."/>
            <person name="Keri Z."/>
            <person name="LaButti K."/>
            <person name="Lipzen A."/>
            <person name="Lombard V."/>
            <person name="Magnuson J."/>
            <person name="Maillard F."/>
            <person name="Murat C."/>
            <person name="Nolan M."/>
            <person name="Ohm R.A."/>
            <person name="Pangilinan J."/>
            <person name="Pereira M.F."/>
            <person name="Perotto S."/>
            <person name="Peter M."/>
            <person name="Pfister S."/>
            <person name="Riley R."/>
            <person name="Sitrit Y."/>
            <person name="Stielow J.B."/>
            <person name="Szollosi G."/>
            <person name="Zifcakova L."/>
            <person name="Stursova M."/>
            <person name="Spatafora J.W."/>
            <person name="Tedersoo L."/>
            <person name="Vaario L.M."/>
            <person name="Yamada A."/>
            <person name="Yan M."/>
            <person name="Wang P."/>
            <person name="Xu J."/>
            <person name="Bruns T."/>
            <person name="Baldrian P."/>
            <person name="Vilgalys R."/>
            <person name="Dunand C."/>
            <person name="Henrissat B."/>
            <person name="Grigoriev I.V."/>
            <person name="Hibbett D."/>
            <person name="Nagy L.G."/>
            <person name="Martin F.M."/>
        </authorList>
    </citation>
    <scope>NUCLEOTIDE SEQUENCE</scope>
    <source>
        <strain evidence="1">BED1</strain>
    </source>
</reference>
<comment type="caution">
    <text evidence="1">The sequence shown here is derived from an EMBL/GenBank/DDBJ whole genome shotgun (WGS) entry which is preliminary data.</text>
</comment>
<dbReference type="EMBL" id="WHUW01000002">
    <property type="protein sequence ID" value="KAF8451163.1"/>
    <property type="molecule type" value="Genomic_DNA"/>
</dbReference>
<proteinExistence type="predicted"/>
<dbReference type="AlphaFoldDB" id="A0AAD4GMM1"/>
<organism evidence="1 2">
    <name type="scientific">Boletus edulis BED1</name>
    <dbReference type="NCBI Taxonomy" id="1328754"/>
    <lineage>
        <taxon>Eukaryota</taxon>
        <taxon>Fungi</taxon>
        <taxon>Dikarya</taxon>
        <taxon>Basidiomycota</taxon>
        <taxon>Agaricomycotina</taxon>
        <taxon>Agaricomycetes</taxon>
        <taxon>Agaricomycetidae</taxon>
        <taxon>Boletales</taxon>
        <taxon>Boletineae</taxon>
        <taxon>Boletaceae</taxon>
        <taxon>Boletoideae</taxon>
        <taxon>Boletus</taxon>
    </lineage>
</organism>